<evidence type="ECO:0000313" key="2">
    <source>
        <dbReference type="Proteomes" id="UP000216339"/>
    </source>
</evidence>
<proteinExistence type="predicted"/>
<dbReference type="AlphaFoldDB" id="A0A271IVM9"/>
<comment type="caution">
    <text evidence="1">The sequence shown here is derived from an EMBL/GenBank/DDBJ whole genome shotgun (WGS) entry which is preliminary data.</text>
</comment>
<dbReference type="InterPro" id="IPR017748">
    <property type="entry name" value="TagF"/>
</dbReference>
<dbReference type="Gene3D" id="3.40.1730.10">
    <property type="entry name" value="pa0076 domain"/>
    <property type="match status" value="1"/>
</dbReference>
<dbReference type="Proteomes" id="UP000216339">
    <property type="component" value="Unassembled WGS sequence"/>
</dbReference>
<dbReference type="RefSeq" id="WP_095508942.1">
    <property type="nucleotide sequence ID" value="NZ_MQWD01000001.1"/>
</dbReference>
<protein>
    <submittedName>
        <fullName evidence="1">Type VI secretion-associated protein</fullName>
    </submittedName>
</protein>
<dbReference type="NCBIfam" id="TIGR03373">
    <property type="entry name" value="VI_minor_4"/>
    <property type="match status" value="1"/>
</dbReference>
<gene>
    <name evidence="1" type="ORF">BSZ37_02035</name>
</gene>
<accession>A0A271IVM9</accession>
<dbReference type="Pfam" id="PF09867">
    <property type="entry name" value="TagF_N"/>
    <property type="match status" value="1"/>
</dbReference>
<dbReference type="InterPro" id="IPR038225">
    <property type="entry name" value="TagF_sf"/>
</dbReference>
<sequence length="309" mass="33211">MTDTGPVLFGKLPARADFVRRGPSGPAIDAFDDLVQRALQSGARTTRGPLYRMVYAPPGPHAIVGAVRLSRDKVGRAYPLVAGRTVLRDGLDQGAAASWPLRWGPLFDAAAWLVEGALRGAPLEDVEDRLGHLPELASTEGRSAEVDTHVRAIARLQAHDLWHRIWGGSGASGAAVVFHRLAKAPPAPPPYGLRFPLPPPAPDFRSRDAVAVWLAVCWYLLSTVGSGLTILWAEGPPYALYVFFTTPPASTLRALLGGRADPDRVAHVDRGAAEAARRAATQLPPAFRRLLRDPDASVADVLARLHTIR</sequence>
<keyword evidence="2" id="KW-1185">Reference proteome</keyword>
<reference evidence="1 2" key="1">
    <citation type="submission" date="2016-11" db="EMBL/GenBank/DDBJ databases">
        <title>Study of marine rhodopsin-containing bacteria.</title>
        <authorList>
            <person name="Yoshizawa S."/>
            <person name="Kumagai Y."/>
            <person name="Kogure K."/>
        </authorList>
    </citation>
    <scope>NUCLEOTIDE SEQUENCE [LARGE SCALE GENOMIC DNA]</scope>
    <source>
        <strain evidence="1 2">SAORIC-28</strain>
    </source>
</reference>
<dbReference type="OrthoDB" id="9801841at2"/>
<dbReference type="EMBL" id="MQWD01000001">
    <property type="protein sequence ID" value="PAP75306.1"/>
    <property type="molecule type" value="Genomic_DNA"/>
</dbReference>
<organism evidence="1 2">
    <name type="scientific">Rubrivirga marina</name>
    <dbReference type="NCBI Taxonomy" id="1196024"/>
    <lineage>
        <taxon>Bacteria</taxon>
        <taxon>Pseudomonadati</taxon>
        <taxon>Rhodothermota</taxon>
        <taxon>Rhodothermia</taxon>
        <taxon>Rhodothermales</taxon>
        <taxon>Rubricoccaceae</taxon>
        <taxon>Rubrivirga</taxon>
    </lineage>
</organism>
<name>A0A271IVM9_9BACT</name>
<evidence type="ECO:0000313" key="1">
    <source>
        <dbReference type="EMBL" id="PAP75306.1"/>
    </source>
</evidence>